<feature type="domain" description="Ku" evidence="14">
    <location>
        <begin position="305"/>
        <end position="451"/>
    </location>
</feature>
<dbReference type="InterPro" id="IPR006164">
    <property type="entry name" value="DNA_bd_Ku70/Ku80"/>
</dbReference>
<dbReference type="CDD" id="cd00788">
    <property type="entry name" value="KU70"/>
    <property type="match status" value="1"/>
</dbReference>
<dbReference type="Gene3D" id="2.40.290.10">
    <property type="match status" value="1"/>
</dbReference>
<keyword evidence="7" id="KW-0067">ATP-binding</keyword>
<evidence type="ECO:0000256" key="12">
    <source>
        <dbReference type="PIRSR" id="PIRSR003033-1"/>
    </source>
</evidence>
<dbReference type="GO" id="GO:0043564">
    <property type="term" value="C:Ku70:Ku80 complex"/>
    <property type="evidence" value="ECO:0007669"/>
    <property type="project" value="InterPro"/>
</dbReference>
<dbReference type="GO" id="GO:0003684">
    <property type="term" value="F:damaged DNA binding"/>
    <property type="evidence" value="ECO:0007669"/>
    <property type="project" value="InterPro"/>
</dbReference>
<protein>
    <submittedName>
        <fullName evidence="15 16">ATP-dependent DNA helicase 2 subunit, putative</fullName>
    </submittedName>
</protein>
<dbReference type="Pfam" id="PF03731">
    <property type="entry name" value="Ku_N"/>
    <property type="match status" value="1"/>
</dbReference>
<dbReference type="SMART" id="SM00559">
    <property type="entry name" value="Ku78"/>
    <property type="match status" value="1"/>
</dbReference>
<dbReference type="EnsemblMetazoa" id="PHUM543830-RA">
    <property type="protein sequence ID" value="PHUM543830-PA"/>
    <property type="gene ID" value="PHUM543830"/>
</dbReference>
<dbReference type="Pfam" id="PF02735">
    <property type="entry name" value="Ku"/>
    <property type="match status" value="1"/>
</dbReference>
<feature type="active site" description="Schiff-base intermediate with DNA; for 5'-deoxyribose-5-phosphate lyase activity" evidence="12">
    <location>
        <position position="31"/>
    </location>
</feature>
<dbReference type="HOGENOM" id="CLU_014815_2_0_1"/>
<evidence type="ECO:0000313" key="16">
    <source>
        <dbReference type="EnsemblMetazoa" id="PHUM543830-PA"/>
    </source>
</evidence>
<evidence type="ECO:0000256" key="9">
    <source>
        <dbReference type="ARBA" id="ARBA00023172"/>
    </source>
</evidence>
<dbReference type="Gene3D" id="3.40.50.410">
    <property type="entry name" value="von Willebrand factor, type A domain"/>
    <property type="match status" value="1"/>
</dbReference>
<dbReference type="RefSeq" id="XP_002431717.1">
    <property type="nucleotide sequence ID" value="XM_002431672.1"/>
</dbReference>
<dbReference type="InterPro" id="IPR006165">
    <property type="entry name" value="Ku70"/>
</dbReference>
<keyword evidence="17" id="KW-1185">Reference proteome</keyword>
<evidence type="ECO:0000256" key="6">
    <source>
        <dbReference type="ARBA" id="ARBA00022806"/>
    </source>
</evidence>
<evidence type="ECO:0000256" key="1">
    <source>
        <dbReference type="ARBA" id="ARBA00004123"/>
    </source>
</evidence>
<dbReference type="STRING" id="121224.E0W023"/>
<evidence type="ECO:0000313" key="15">
    <source>
        <dbReference type="EMBL" id="EEB18979.1"/>
    </source>
</evidence>
<dbReference type="GeneID" id="8235671"/>
<dbReference type="InParanoid" id="E0W023"/>
<dbReference type="OrthoDB" id="3249161at2759"/>
<keyword evidence="11" id="KW-0539">Nucleus</keyword>
<dbReference type="VEuPathDB" id="VectorBase:PHUM543830"/>
<evidence type="ECO:0000313" key="17">
    <source>
        <dbReference type="Proteomes" id="UP000009046"/>
    </source>
</evidence>
<evidence type="ECO:0000256" key="7">
    <source>
        <dbReference type="ARBA" id="ARBA00022840"/>
    </source>
</evidence>
<dbReference type="eggNOG" id="KOG2327">
    <property type="taxonomic scope" value="Eukaryota"/>
</dbReference>
<evidence type="ECO:0000256" key="2">
    <source>
        <dbReference type="ARBA" id="ARBA00005240"/>
    </source>
</evidence>
<dbReference type="InterPro" id="IPR027388">
    <property type="entry name" value="Ku70_bridge/pillars_dom_sf"/>
</dbReference>
<evidence type="ECO:0000256" key="5">
    <source>
        <dbReference type="ARBA" id="ARBA00022801"/>
    </source>
</evidence>
<keyword evidence="3" id="KW-0547">Nucleotide-binding</keyword>
<proteinExistence type="inferred from homology"/>
<dbReference type="EMBL" id="AAZO01006606">
    <property type="status" value="NOT_ANNOTATED_CDS"/>
    <property type="molecule type" value="Genomic_DNA"/>
</dbReference>
<feature type="region of interest" description="Disordered" evidence="13">
    <location>
        <begin position="9"/>
        <end position="29"/>
    </location>
</feature>
<evidence type="ECO:0000256" key="4">
    <source>
        <dbReference type="ARBA" id="ARBA00022763"/>
    </source>
</evidence>
<keyword evidence="5" id="KW-0378">Hydrolase</keyword>
<dbReference type="GO" id="GO:0042162">
    <property type="term" value="F:telomeric DNA binding"/>
    <property type="evidence" value="ECO:0007669"/>
    <property type="project" value="InterPro"/>
</dbReference>
<sequence>MKKVFYDIENFEEEEEEEEEENNSSNRKKNKYQHKTGALLFLIDAREKMFKLQLTENKCAMLCCLESIRNTIRKKIFNEEKCYCGVMLLGTSQNNNPLNLDNIFIIQDFKLLGAKHILKIDEIIEDVKNFSYENKFGFESFSLGDAFWLSMHIFREKSQQLNKSILFLTNDDDGVTDQNNDYNRAMTSAKDMKKNHIFLDVIQLGESFDTDKFYSKLLKASQDNVNYVHSKPVSSLKEIENRMNKINFKHVTLVKLPFVIGEDFQIGISIHFLAKKVKLPFKVKLSKSTNERVYTKMQMFETETGTVVNDDDILKSQIVGQKEITFNLPELKMISESGKIELRLLGFKPASVITLENFIKPCAFIYPDDYTYKGSSVFFAAFLNRCIAKQVVPICTLCLRKTSACRFVALIGQNECSDSIVGRDLRQGFVVFFLPFAEEVRPYEDVSTKRAEPEQVEIAKKFIKKLKFKYNVECFQNPRLKAHWSAIEALALDLPEPEETNDSTYPNYELMSARAGDLAKRFTEAVYPNDYDPEIYGAPKKSKSSAGKSSKPGPAIDIKNVEELIKAGEASFSFIK</sequence>
<dbReference type="AlphaFoldDB" id="E0W023"/>
<reference evidence="15" key="2">
    <citation type="submission" date="2007-04" db="EMBL/GenBank/DDBJ databases">
        <title>The genome of the human body louse.</title>
        <authorList>
            <consortium name="The Human Body Louse Genome Consortium"/>
            <person name="Kirkness E."/>
            <person name="Walenz B."/>
            <person name="Hass B."/>
            <person name="Bruggner R."/>
            <person name="Strausberg R."/>
        </authorList>
    </citation>
    <scope>NUCLEOTIDE SEQUENCE</scope>
    <source>
        <strain evidence="15">USDA</strain>
    </source>
</reference>
<evidence type="ECO:0000259" key="14">
    <source>
        <dbReference type="SMART" id="SM00559"/>
    </source>
</evidence>
<evidence type="ECO:0000256" key="13">
    <source>
        <dbReference type="SAM" id="MobiDB-lite"/>
    </source>
</evidence>
<keyword evidence="6 15" id="KW-0347">Helicase</keyword>
<dbReference type="SUPFAM" id="SSF53300">
    <property type="entry name" value="vWA-like"/>
    <property type="match status" value="1"/>
</dbReference>
<dbReference type="GO" id="GO:0003690">
    <property type="term" value="F:double-stranded DNA binding"/>
    <property type="evidence" value="ECO:0007669"/>
    <property type="project" value="TreeGrafter"/>
</dbReference>
<evidence type="ECO:0000256" key="11">
    <source>
        <dbReference type="ARBA" id="ARBA00023242"/>
    </source>
</evidence>
<reference evidence="15" key="1">
    <citation type="submission" date="2007-04" db="EMBL/GenBank/DDBJ databases">
        <title>Annotation of Pediculus humanus corporis strain USDA.</title>
        <authorList>
            <person name="Kirkness E."/>
            <person name="Hannick L."/>
            <person name="Hass B."/>
            <person name="Bruggner R."/>
            <person name="Lawson D."/>
            <person name="Bidwell S."/>
            <person name="Joardar V."/>
            <person name="Caler E."/>
            <person name="Walenz B."/>
            <person name="Inman J."/>
            <person name="Schobel S."/>
            <person name="Galinsky K."/>
            <person name="Amedeo P."/>
            <person name="Strausberg R."/>
        </authorList>
    </citation>
    <scope>NUCLEOTIDE SEQUENCE</scope>
    <source>
        <strain evidence="15">USDA</strain>
    </source>
</reference>
<dbReference type="GO" id="GO:0006310">
    <property type="term" value="P:DNA recombination"/>
    <property type="evidence" value="ECO:0007669"/>
    <property type="project" value="UniProtKB-KW"/>
</dbReference>
<dbReference type="EMBL" id="DS235854">
    <property type="protein sequence ID" value="EEB18979.1"/>
    <property type="molecule type" value="Genomic_DNA"/>
</dbReference>
<dbReference type="PANTHER" id="PTHR12604:SF2">
    <property type="entry name" value="X-RAY REPAIR CROSS-COMPLEMENTING PROTEIN 6"/>
    <property type="match status" value="1"/>
</dbReference>
<dbReference type="PANTHER" id="PTHR12604">
    <property type="entry name" value="KU AUTOANTIGEN DNA HELICASE"/>
    <property type="match status" value="1"/>
</dbReference>
<dbReference type="GO" id="GO:0006303">
    <property type="term" value="P:double-strand break repair via nonhomologous end joining"/>
    <property type="evidence" value="ECO:0007669"/>
    <property type="project" value="InterPro"/>
</dbReference>
<dbReference type="GO" id="GO:0003678">
    <property type="term" value="F:DNA helicase activity"/>
    <property type="evidence" value="ECO:0007669"/>
    <property type="project" value="InterPro"/>
</dbReference>
<dbReference type="NCBIfam" id="TIGR00578">
    <property type="entry name" value="ku70"/>
    <property type="match status" value="1"/>
</dbReference>
<keyword evidence="9" id="KW-0233">DNA recombination</keyword>
<dbReference type="InterPro" id="IPR005161">
    <property type="entry name" value="Ku_N"/>
</dbReference>
<keyword evidence="8" id="KW-0238">DNA-binding</keyword>
<dbReference type="OMA" id="YKLECQI"/>
<name>E0W023_PEDHC</name>
<dbReference type="Gene3D" id="4.10.970.10">
    <property type="entry name" value="Ku70, bridge and pillars"/>
    <property type="match status" value="1"/>
</dbReference>
<keyword evidence="10" id="KW-0234">DNA repair</keyword>
<dbReference type="CTD" id="8235671"/>
<dbReference type="GO" id="GO:0016787">
    <property type="term" value="F:hydrolase activity"/>
    <property type="evidence" value="ECO:0007669"/>
    <property type="project" value="UniProtKB-KW"/>
</dbReference>
<dbReference type="Proteomes" id="UP000009046">
    <property type="component" value="Unassembled WGS sequence"/>
</dbReference>
<dbReference type="Pfam" id="PF03730">
    <property type="entry name" value="Ku_C"/>
    <property type="match status" value="1"/>
</dbReference>
<feature type="compositionally biased region" description="Acidic residues" evidence="13">
    <location>
        <begin position="9"/>
        <end position="22"/>
    </location>
</feature>
<dbReference type="InterPro" id="IPR016194">
    <property type="entry name" value="SPOC-like_C_dom_sf"/>
</dbReference>
<comment type="subcellular location">
    <subcellularLocation>
        <location evidence="1">Nucleus</location>
    </subcellularLocation>
</comment>
<evidence type="ECO:0000256" key="8">
    <source>
        <dbReference type="ARBA" id="ARBA00023125"/>
    </source>
</evidence>
<dbReference type="InterPro" id="IPR005160">
    <property type="entry name" value="Ku_C"/>
</dbReference>
<dbReference type="KEGG" id="phu:Phum_PHUM543830"/>
<keyword evidence="4" id="KW-0227">DNA damage</keyword>
<organism>
    <name type="scientific">Pediculus humanus subsp. corporis</name>
    <name type="common">Body louse</name>
    <dbReference type="NCBI Taxonomy" id="121224"/>
    <lineage>
        <taxon>Eukaryota</taxon>
        <taxon>Metazoa</taxon>
        <taxon>Ecdysozoa</taxon>
        <taxon>Arthropoda</taxon>
        <taxon>Hexapoda</taxon>
        <taxon>Insecta</taxon>
        <taxon>Pterygota</taxon>
        <taxon>Neoptera</taxon>
        <taxon>Paraneoptera</taxon>
        <taxon>Psocodea</taxon>
        <taxon>Troctomorpha</taxon>
        <taxon>Phthiraptera</taxon>
        <taxon>Anoplura</taxon>
        <taxon>Pediculidae</taxon>
        <taxon>Pediculus</taxon>
    </lineage>
</organism>
<dbReference type="PIRSF" id="PIRSF003033">
    <property type="entry name" value="Ku70"/>
    <property type="match status" value="1"/>
</dbReference>
<gene>
    <name evidence="16" type="primary">8235671</name>
    <name evidence="15" type="ORF">Phum_PHUM543830</name>
</gene>
<dbReference type="FunCoup" id="E0W023">
    <property type="interactions" value="1652"/>
</dbReference>
<dbReference type="GO" id="GO:0005524">
    <property type="term" value="F:ATP binding"/>
    <property type="evidence" value="ECO:0007669"/>
    <property type="project" value="UniProtKB-KW"/>
</dbReference>
<dbReference type="Gene3D" id="1.10.1600.10">
    <property type="match status" value="1"/>
</dbReference>
<comment type="similarity">
    <text evidence="2">Belongs to the ku70 family.</text>
</comment>
<accession>E0W023</accession>
<dbReference type="InterPro" id="IPR047087">
    <property type="entry name" value="KU70_core_dom"/>
</dbReference>
<dbReference type="GO" id="GO:0000723">
    <property type="term" value="P:telomere maintenance"/>
    <property type="evidence" value="ECO:0007669"/>
    <property type="project" value="InterPro"/>
</dbReference>
<evidence type="ECO:0000256" key="10">
    <source>
        <dbReference type="ARBA" id="ARBA00023204"/>
    </source>
</evidence>
<reference evidence="16" key="3">
    <citation type="submission" date="2021-02" db="UniProtKB">
        <authorList>
            <consortium name="EnsemblMetazoa"/>
        </authorList>
    </citation>
    <scope>IDENTIFICATION</scope>
    <source>
        <strain evidence="16">USDA</strain>
    </source>
</reference>
<dbReference type="InterPro" id="IPR036465">
    <property type="entry name" value="vWFA_dom_sf"/>
</dbReference>
<evidence type="ECO:0000256" key="3">
    <source>
        <dbReference type="ARBA" id="ARBA00022741"/>
    </source>
</evidence>
<dbReference type="SUPFAM" id="SSF100939">
    <property type="entry name" value="SPOC domain-like"/>
    <property type="match status" value="1"/>
</dbReference>